<feature type="domain" description="STAS" evidence="4">
    <location>
        <begin position="42"/>
        <end position="143"/>
    </location>
</feature>
<dbReference type="CDD" id="cd07043">
    <property type="entry name" value="STAS_anti-anti-sigma_factors"/>
    <property type="match status" value="1"/>
</dbReference>
<dbReference type="Proteomes" id="UP000199651">
    <property type="component" value="Unassembled WGS sequence"/>
</dbReference>
<evidence type="ECO:0000256" key="3">
    <source>
        <dbReference type="SAM" id="MobiDB-lite"/>
    </source>
</evidence>
<gene>
    <name evidence="5" type="ORF">SAMN05192558_101301</name>
</gene>
<evidence type="ECO:0000313" key="6">
    <source>
        <dbReference type="Proteomes" id="UP000199651"/>
    </source>
</evidence>
<protein>
    <recommendedName>
        <fullName evidence="2">Anti-sigma factor antagonist</fullName>
    </recommendedName>
</protein>
<evidence type="ECO:0000259" key="4">
    <source>
        <dbReference type="PROSITE" id="PS50801"/>
    </source>
</evidence>
<reference evidence="6" key="1">
    <citation type="submission" date="2016-10" db="EMBL/GenBank/DDBJ databases">
        <authorList>
            <person name="Varghese N."/>
            <person name="Submissions S."/>
        </authorList>
    </citation>
    <scope>NUCLEOTIDE SEQUENCE [LARGE SCALE GENOMIC DNA]</scope>
    <source>
        <strain evidence="6">IBRC-M 10655</strain>
    </source>
</reference>
<feature type="compositionally biased region" description="Low complexity" evidence="3">
    <location>
        <begin position="1"/>
        <end position="10"/>
    </location>
</feature>
<dbReference type="InterPro" id="IPR003658">
    <property type="entry name" value="Anti-sigma_ant"/>
</dbReference>
<dbReference type="Gene3D" id="3.30.750.24">
    <property type="entry name" value="STAS domain"/>
    <property type="match status" value="1"/>
</dbReference>
<proteinExistence type="inferred from homology"/>
<dbReference type="GO" id="GO:0043856">
    <property type="term" value="F:anti-sigma factor antagonist activity"/>
    <property type="evidence" value="ECO:0007669"/>
    <property type="project" value="InterPro"/>
</dbReference>
<evidence type="ECO:0000313" key="5">
    <source>
        <dbReference type="EMBL" id="SDN91833.1"/>
    </source>
</evidence>
<dbReference type="InterPro" id="IPR002645">
    <property type="entry name" value="STAS_dom"/>
</dbReference>
<keyword evidence="6" id="KW-1185">Reference proteome</keyword>
<name>A0A1H0FAY9_9PSEU</name>
<dbReference type="InterPro" id="IPR036513">
    <property type="entry name" value="STAS_dom_sf"/>
</dbReference>
<comment type="similarity">
    <text evidence="1 2">Belongs to the anti-sigma-factor antagonist family.</text>
</comment>
<dbReference type="PANTHER" id="PTHR33495">
    <property type="entry name" value="ANTI-SIGMA FACTOR ANTAGONIST TM_1081-RELATED-RELATED"/>
    <property type="match status" value="1"/>
</dbReference>
<accession>A0A1H0FAY9</accession>
<dbReference type="SUPFAM" id="SSF52091">
    <property type="entry name" value="SpoIIaa-like"/>
    <property type="match status" value="1"/>
</dbReference>
<dbReference type="Pfam" id="PF01740">
    <property type="entry name" value="STAS"/>
    <property type="match status" value="1"/>
</dbReference>
<sequence>MTTAPTTAALPPAPTGPPPAAVLTGRRPGKEILTVTARPVPPSAVVIAARGEVDLCTSPLLRESLLAHLRPPCSGLVIDLTDVGFLGAAGLTVLTTAGDAATAAGIKLCVVAHSRPVLRPLTITGLDRVFDLHPDLPQALRCLGGGPAG</sequence>
<feature type="region of interest" description="Disordered" evidence="3">
    <location>
        <begin position="1"/>
        <end position="21"/>
    </location>
</feature>
<dbReference type="NCBIfam" id="TIGR00377">
    <property type="entry name" value="ant_ant_sig"/>
    <property type="match status" value="1"/>
</dbReference>
<dbReference type="RefSeq" id="WP_166658105.1">
    <property type="nucleotide sequence ID" value="NZ_FNDV01000003.1"/>
</dbReference>
<dbReference type="AlphaFoldDB" id="A0A1H0FAY9"/>
<evidence type="ECO:0000256" key="1">
    <source>
        <dbReference type="ARBA" id="ARBA00009013"/>
    </source>
</evidence>
<dbReference type="STRING" id="504798.SAMN05421871_103569"/>
<dbReference type="PROSITE" id="PS50801">
    <property type="entry name" value="STAS"/>
    <property type="match status" value="1"/>
</dbReference>
<organism evidence="5 6">
    <name type="scientific">Actinokineospora alba</name>
    <dbReference type="NCBI Taxonomy" id="504798"/>
    <lineage>
        <taxon>Bacteria</taxon>
        <taxon>Bacillati</taxon>
        <taxon>Actinomycetota</taxon>
        <taxon>Actinomycetes</taxon>
        <taxon>Pseudonocardiales</taxon>
        <taxon>Pseudonocardiaceae</taxon>
        <taxon>Actinokineospora</taxon>
    </lineage>
</organism>
<dbReference type="EMBL" id="FNJB01000001">
    <property type="protein sequence ID" value="SDN91833.1"/>
    <property type="molecule type" value="Genomic_DNA"/>
</dbReference>
<feature type="compositionally biased region" description="Pro residues" evidence="3">
    <location>
        <begin position="11"/>
        <end position="20"/>
    </location>
</feature>
<dbReference type="PANTHER" id="PTHR33495:SF2">
    <property type="entry name" value="ANTI-SIGMA FACTOR ANTAGONIST TM_1081-RELATED"/>
    <property type="match status" value="1"/>
</dbReference>
<evidence type="ECO:0000256" key="2">
    <source>
        <dbReference type="RuleBase" id="RU003749"/>
    </source>
</evidence>